<protein>
    <submittedName>
        <fullName evidence="2">Uncharacterized protein</fullName>
    </submittedName>
</protein>
<reference evidence="2 3" key="1">
    <citation type="submission" date="2024-09" db="EMBL/GenBank/DDBJ databases">
        <title>Chromosome-scale assembly of Riccia fluitans.</title>
        <authorList>
            <person name="Paukszto L."/>
            <person name="Sawicki J."/>
            <person name="Karawczyk K."/>
            <person name="Piernik-Szablinska J."/>
            <person name="Szczecinska M."/>
            <person name="Mazdziarz M."/>
        </authorList>
    </citation>
    <scope>NUCLEOTIDE SEQUENCE [LARGE SCALE GENOMIC DNA]</scope>
    <source>
        <strain evidence="2">Rf_01</strain>
        <tissue evidence="2">Aerial parts of the thallus</tissue>
    </source>
</reference>
<feature type="region of interest" description="Disordered" evidence="1">
    <location>
        <begin position="1"/>
        <end position="41"/>
    </location>
</feature>
<evidence type="ECO:0000256" key="1">
    <source>
        <dbReference type="SAM" id="MobiDB-lite"/>
    </source>
</evidence>
<dbReference type="Proteomes" id="UP001605036">
    <property type="component" value="Unassembled WGS sequence"/>
</dbReference>
<proteinExistence type="predicted"/>
<evidence type="ECO:0000313" key="3">
    <source>
        <dbReference type="Proteomes" id="UP001605036"/>
    </source>
</evidence>
<comment type="caution">
    <text evidence="2">The sequence shown here is derived from an EMBL/GenBank/DDBJ whole genome shotgun (WGS) entry which is preliminary data.</text>
</comment>
<keyword evidence="3" id="KW-1185">Reference proteome</keyword>
<dbReference type="EMBL" id="JBHFFA010000001">
    <property type="protein sequence ID" value="KAL2652640.1"/>
    <property type="molecule type" value="Genomic_DNA"/>
</dbReference>
<accession>A0ABD1ZNY8</accession>
<evidence type="ECO:0000313" key="2">
    <source>
        <dbReference type="EMBL" id="KAL2652640.1"/>
    </source>
</evidence>
<dbReference type="AlphaFoldDB" id="A0ABD1ZNY8"/>
<name>A0ABD1ZNY8_9MARC</name>
<gene>
    <name evidence="2" type="ORF">R1flu_020768</name>
</gene>
<organism evidence="2 3">
    <name type="scientific">Riccia fluitans</name>
    <dbReference type="NCBI Taxonomy" id="41844"/>
    <lineage>
        <taxon>Eukaryota</taxon>
        <taxon>Viridiplantae</taxon>
        <taxon>Streptophyta</taxon>
        <taxon>Embryophyta</taxon>
        <taxon>Marchantiophyta</taxon>
        <taxon>Marchantiopsida</taxon>
        <taxon>Marchantiidae</taxon>
        <taxon>Marchantiales</taxon>
        <taxon>Ricciaceae</taxon>
        <taxon>Riccia</taxon>
    </lineage>
</organism>
<sequence>MVANGLPLVAKSSPVGAKRSPLVAKASPVGAKPSPVMARDSPMMANGSPMVTNGSPIGANNLPAVAKGSPVGAKASPVEANFRMESLTRHVLGCSGQTVAQNETCLISLKSSRKILSNDTKNTPSPFIDQKLCKFYRPGFQRTFASAGKAFASAGKATATTGERFANGGKFPPGEFDPRRFGAPSPNGSSE</sequence>
<feature type="region of interest" description="Disordered" evidence="1">
    <location>
        <begin position="162"/>
        <end position="191"/>
    </location>
</feature>